<sequence>MVHDTDPRRGSVATSHPAAPAPLQLFCFPYAGGSARLYADWDSALPPHVRVRPVEPPGRGRRFRETPHDRIGPLVADLLPEVAEARNSPYALFGYSLGALVAFELARTMEQRHGRPPVHLCVGAFRAPHMRRTAVPDYDLPEPLFRERLRSFNGTPEAVLADESLMELMIPILRADLAVADTYRFSGDRPLSCPITAFAGSEDGEVDVSSVAQWRRHTSAGFSLKVIEGDHFFLHERQPEMLRYLSEVLTDGAQDTPD</sequence>
<dbReference type="EMBL" id="JAKWJU010000002">
    <property type="protein sequence ID" value="MCH6159346.1"/>
    <property type="molecule type" value="Genomic_DNA"/>
</dbReference>
<evidence type="ECO:0000256" key="1">
    <source>
        <dbReference type="ARBA" id="ARBA00007169"/>
    </source>
</evidence>
<comment type="caution">
    <text evidence="3">The sequence shown here is derived from an EMBL/GenBank/DDBJ whole genome shotgun (WGS) entry which is preliminary data.</text>
</comment>
<dbReference type="SUPFAM" id="SSF53474">
    <property type="entry name" value="alpha/beta-Hydrolases"/>
    <property type="match status" value="1"/>
</dbReference>
<dbReference type="Proteomes" id="UP001166784">
    <property type="component" value="Unassembled WGS sequence"/>
</dbReference>
<protein>
    <submittedName>
        <fullName evidence="3">Thioesterase domain-containing protein</fullName>
    </submittedName>
</protein>
<organism evidence="3 4">
    <name type="scientific">Streptomyces marispadix</name>
    <dbReference type="NCBI Taxonomy" id="2922868"/>
    <lineage>
        <taxon>Bacteria</taxon>
        <taxon>Bacillati</taxon>
        <taxon>Actinomycetota</taxon>
        <taxon>Actinomycetes</taxon>
        <taxon>Kitasatosporales</taxon>
        <taxon>Streptomycetaceae</taxon>
        <taxon>Streptomyces</taxon>
    </lineage>
</organism>
<reference evidence="3" key="1">
    <citation type="submission" date="2022-03" db="EMBL/GenBank/DDBJ databases">
        <authorList>
            <person name="Santos J.D.N."/>
            <person name="Kallscheuer N."/>
            <person name="Jogler C."/>
            <person name="Lage O.M."/>
        </authorList>
    </citation>
    <scope>NUCLEOTIDE SEQUENCE</scope>
    <source>
        <strain evidence="3">M600PL45_2</strain>
    </source>
</reference>
<dbReference type="Gene3D" id="3.40.50.1820">
    <property type="entry name" value="alpha/beta hydrolase"/>
    <property type="match status" value="1"/>
</dbReference>
<comment type="similarity">
    <text evidence="1">Belongs to the thioesterase family.</text>
</comment>
<evidence type="ECO:0000259" key="2">
    <source>
        <dbReference type="Pfam" id="PF00975"/>
    </source>
</evidence>
<name>A0ABS9SST0_9ACTN</name>
<dbReference type="InterPro" id="IPR012223">
    <property type="entry name" value="TEII"/>
</dbReference>
<dbReference type="InterPro" id="IPR029058">
    <property type="entry name" value="AB_hydrolase_fold"/>
</dbReference>
<evidence type="ECO:0000313" key="3">
    <source>
        <dbReference type="EMBL" id="MCH6159346.1"/>
    </source>
</evidence>
<keyword evidence="4" id="KW-1185">Reference proteome</keyword>
<dbReference type="PANTHER" id="PTHR11487:SF0">
    <property type="entry name" value="S-ACYL FATTY ACID SYNTHASE THIOESTERASE, MEDIUM CHAIN"/>
    <property type="match status" value="1"/>
</dbReference>
<feature type="domain" description="Thioesterase" evidence="2">
    <location>
        <begin position="24"/>
        <end position="245"/>
    </location>
</feature>
<dbReference type="RefSeq" id="WP_241057305.1">
    <property type="nucleotide sequence ID" value="NZ_JAKWJU010000002.1"/>
</dbReference>
<proteinExistence type="inferred from homology"/>
<dbReference type="PANTHER" id="PTHR11487">
    <property type="entry name" value="THIOESTERASE"/>
    <property type="match status" value="1"/>
</dbReference>
<evidence type="ECO:0000313" key="4">
    <source>
        <dbReference type="Proteomes" id="UP001166784"/>
    </source>
</evidence>
<reference evidence="3" key="2">
    <citation type="journal article" date="2023" name="Int. J. Syst. Evol. Microbiol.">
        <title>Streptomyces marispadix sp. nov., isolated from marine beach sediment of the Northern Coast of Portugal.</title>
        <authorList>
            <person name="dos Santos J.D.N."/>
            <person name="Vitorino I.R."/>
            <person name="Kallscheuer N."/>
            <person name="Srivastava A."/>
            <person name="Krautwurst S."/>
            <person name="Marz M."/>
            <person name="Jogler C."/>
            <person name="Lobo Da Cunha A."/>
            <person name="Catita J."/>
            <person name="Goncalves H."/>
            <person name="Gonzalez I."/>
            <person name="Reyes F."/>
            <person name="Lage O.M."/>
        </authorList>
    </citation>
    <scope>NUCLEOTIDE SEQUENCE</scope>
    <source>
        <strain evidence="3">M600PL45_2</strain>
    </source>
</reference>
<accession>A0ABS9SST0</accession>
<dbReference type="Pfam" id="PF00975">
    <property type="entry name" value="Thioesterase"/>
    <property type="match status" value="1"/>
</dbReference>
<gene>
    <name evidence="3" type="ORF">MMA15_02610</name>
</gene>
<dbReference type="InterPro" id="IPR001031">
    <property type="entry name" value="Thioesterase"/>
</dbReference>